<evidence type="ECO:0000313" key="3">
    <source>
        <dbReference type="EMBL" id="KAF2743486.1"/>
    </source>
</evidence>
<dbReference type="GO" id="GO:0006915">
    <property type="term" value="P:apoptotic process"/>
    <property type="evidence" value="ECO:0007669"/>
    <property type="project" value="InterPro"/>
</dbReference>
<gene>
    <name evidence="3" type="ORF">M011DRAFT_471419</name>
</gene>
<feature type="transmembrane region" description="Helical" evidence="2">
    <location>
        <begin position="429"/>
        <end position="449"/>
    </location>
</feature>
<reference evidence="3" key="1">
    <citation type="journal article" date="2020" name="Stud. Mycol.">
        <title>101 Dothideomycetes genomes: a test case for predicting lifestyles and emergence of pathogens.</title>
        <authorList>
            <person name="Haridas S."/>
            <person name="Albert R."/>
            <person name="Binder M."/>
            <person name="Bloem J."/>
            <person name="Labutti K."/>
            <person name="Salamov A."/>
            <person name="Andreopoulos B."/>
            <person name="Baker S."/>
            <person name="Barry K."/>
            <person name="Bills G."/>
            <person name="Bluhm B."/>
            <person name="Cannon C."/>
            <person name="Castanera R."/>
            <person name="Culley D."/>
            <person name="Daum C."/>
            <person name="Ezra D."/>
            <person name="Gonzalez J."/>
            <person name="Henrissat B."/>
            <person name="Kuo A."/>
            <person name="Liang C."/>
            <person name="Lipzen A."/>
            <person name="Lutzoni F."/>
            <person name="Magnuson J."/>
            <person name="Mondo S."/>
            <person name="Nolan M."/>
            <person name="Ohm R."/>
            <person name="Pangilinan J."/>
            <person name="Park H.-J."/>
            <person name="Ramirez L."/>
            <person name="Alfaro M."/>
            <person name="Sun H."/>
            <person name="Tritt A."/>
            <person name="Yoshinaga Y."/>
            <person name="Zwiers L.-H."/>
            <person name="Turgeon B."/>
            <person name="Goodwin S."/>
            <person name="Spatafora J."/>
            <person name="Crous P."/>
            <person name="Grigoriev I."/>
        </authorList>
    </citation>
    <scope>NUCLEOTIDE SEQUENCE</scope>
    <source>
        <strain evidence="3">CBS 119925</strain>
    </source>
</reference>
<keyword evidence="2" id="KW-0812">Transmembrane</keyword>
<dbReference type="AlphaFoldDB" id="A0A6A6V112"/>
<feature type="compositionally biased region" description="Basic residues" evidence="1">
    <location>
        <begin position="77"/>
        <end position="87"/>
    </location>
</feature>
<evidence type="ECO:0000313" key="4">
    <source>
        <dbReference type="Proteomes" id="UP000799440"/>
    </source>
</evidence>
<dbReference type="PANTHER" id="PTHR37402:SF1">
    <property type="entry name" value="GRAM DOMAIN-CONTAINING PROTEIN 4"/>
    <property type="match status" value="1"/>
</dbReference>
<feature type="region of interest" description="Disordered" evidence="1">
    <location>
        <begin position="17"/>
        <end position="108"/>
    </location>
</feature>
<dbReference type="OrthoDB" id="1708389at2759"/>
<sequence>MAGNVHKQFVNVDDEQIGLDRSNINPHGQMQLAKDDQPDFTPTRTTDLNTSRRASTGFRESSEDHSKREKIKEKTDHAKHKLKKALHIKQDSVHSTASDGPTDAAGNRVPAPILAESVQDPSQSRYEHELPQNEKKTMKDLVHDPVNTVKEKVTGEGSHQAAANIAAKEIPHGQDVELVRAHDRLQQAHTETERLLAIQDMDELIRERQNMFVRWTMDRHITKLRRLPKGSFPKKTMADFTRKDPTQGTVTDWRGYMQHHIQYYSQQLGGEYIGYGSEPPKPSKETMMPNVERLLIASAPLQEWAMTIRRVYRWEVPSETAKYLVIYLTLWFFNLLLPGAISFFIYLVAERRLHGRTIEDLRADIQRTEDTNKTAYSISELIEKRGDEHWADEAIEKLGPWAMVQLADAANALEVVRNFYEWRKPHRTASTLVVMALGALITLFIPLWLLVKSATFGMGFAFFGLWPIATNYPDYRLLVSPVKQIFWNIPTHAEWAVKSLQAKGTRYVVQHPNASTTDLNQYKSHYKHTTGRLVLSPSDLHFVSKTGKNEVFRIHYSDIDRLEKVDRIISKNLPKPEPIKDSGKDLRIVVKGGKGGVGAREEEFVLNNVDDRDEAFGQIVGFSDTDWQVVW</sequence>
<keyword evidence="2" id="KW-0472">Membrane</keyword>
<keyword evidence="2" id="KW-1133">Transmembrane helix</keyword>
<feature type="compositionally biased region" description="Basic and acidic residues" evidence="1">
    <location>
        <begin position="60"/>
        <end position="76"/>
    </location>
</feature>
<evidence type="ECO:0000256" key="2">
    <source>
        <dbReference type="SAM" id="Phobius"/>
    </source>
</evidence>
<feature type="compositionally biased region" description="Polar residues" evidence="1">
    <location>
        <begin position="40"/>
        <end position="54"/>
    </location>
</feature>
<organism evidence="3 4">
    <name type="scientific">Sporormia fimetaria CBS 119925</name>
    <dbReference type="NCBI Taxonomy" id="1340428"/>
    <lineage>
        <taxon>Eukaryota</taxon>
        <taxon>Fungi</taxon>
        <taxon>Dikarya</taxon>
        <taxon>Ascomycota</taxon>
        <taxon>Pezizomycotina</taxon>
        <taxon>Dothideomycetes</taxon>
        <taxon>Pleosporomycetidae</taxon>
        <taxon>Pleosporales</taxon>
        <taxon>Sporormiaceae</taxon>
        <taxon>Sporormia</taxon>
    </lineage>
</organism>
<evidence type="ECO:0000256" key="1">
    <source>
        <dbReference type="SAM" id="MobiDB-lite"/>
    </source>
</evidence>
<dbReference type="InterPro" id="IPR037847">
    <property type="entry name" value="GRAMDC4"/>
</dbReference>
<dbReference type="PANTHER" id="PTHR37402">
    <property type="entry name" value="GRAM DOMAIN-CONTAINING PROTEIN 4"/>
    <property type="match status" value="1"/>
</dbReference>
<feature type="transmembrane region" description="Helical" evidence="2">
    <location>
        <begin position="324"/>
        <end position="349"/>
    </location>
</feature>
<protein>
    <submittedName>
        <fullName evidence="3">Uncharacterized protein</fullName>
    </submittedName>
</protein>
<keyword evidence="4" id="KW-1185">Reference proteome</keyword>
<dbReference type="EMBL" id="MU006597">
    <property type="protein sequence ID" value="KAF2743486.1"/>
    <property type="molecule type" value="Genomic_DNA"/>
</dbReference>
<dbReference type="Proteomes" id="UP000799440">
    <property type="component" value="Unassembled WGS sequence"/>
</dbReference>
<name>A0A6A6V112_9PLEO</name>
<proteinExistence type="predicted"/>
<accession>A0A6A6V112</accession>